<dbReference type="Gene3D" id="3.40.50.300">
    <property type="entry name" value="P-loop containing nucleotide triphosphate hydrolases"/>
    <property type="match status" value="1"/>
</dbReference>
<evidence type="ECO:0000313" key="18">
    <source>
        <dbReference type="Proteomes" id="UP000501602"/>
    </source>
</evidence>
<dbReference type="Pfam" id="PF00485">
    <property type="entry name" value="PRK"/>
    <property type="match status" value="1"/>
</dbReference>
<evidence type="ECO:0000256" key="15">
    <source>
        <dbReference type="RuleBase" id="RU003530"/>
    </source>
</evidence>
<evidence type="ECO:0000259" key="16">
    <source>
        <dbReference type="Pfam" id="PF00485"/>
    </source>
</evidence>
<keyword evidence="9 14" id="KW-0547">Nucleotide-binding</keyword>
<reference evidence="17 18" key="1">
    <citation type="submission" date="2020-04" db="EMBL/GenBank/DDBJ databases">
        <title>Ferrimonas sp. S7 isolated from sea water.</title>
        <authorList>
            <person name="Bae S.S."/>
            <person name="Baek K."/>
        </authorList>
    </citation>
    <scope>NUCLEOTIDE SEQUENCE [LARGE SCALE GENOMIC DNA]</scope>
    <source>
        <strain evidence="17 18">S7</strain>
    </source>
</reference>
<comment type="pathway">
    <text evidence="3 14 15">Cofactor biosynthesis; coenzyme A biosynthesis; CoA from (R)-pantothenate: step 1/5.</text>
</comment>
<evidence type="ECO:0000256" key="9">
    <source>
        <dbReference type="ARBA" id="ARBA00022741"/>
    </source>
</evidence>
<keyword evidence="7 14" id="KW-0963">Cytoplasm</keyword>
<dbReference type="GO" id="GO:0004594">
    <property type="term" value="F:pantothenate kinase activity"/>
    <property type="evidence" value="ECO:0007669"/>
    <property type="project" value="UniProtKB-UniRule"/>
</dbReference>
<feature type="domain" description="Phosphoribulokinase/uridine kinase" evidence="16">
    <location>
        <begin position="90"/>
        <end position="241"/>
    </location>
</feature>
<dbReference type="InterPro" id="IPR006083">
    <property type="entry name" value="PRK/URK"/>
</dbReference>
<dbReference type="CDD" id="cd02025">
    <property type="entry name" value="PanK"/>
    <property type="match status" value="1"/>
</dbReference>
<dbReference type="AlphaFoldDB" id="A0A6H1UIL7"/>
<organism evidence="17 18">
    <name type="scientific">Ferrimonas lipolytica</name>
    <dbReference type="NCBI Taxonomy" id="2724191"/>
    <lineage>
        <taxon>Bacteria</taxon>
        <taxon>Pseudomonadati</taxon>
        <taxon>Pseudomonadota</taxon>
        <taxon>Gammaproteobacteria</taxon>
        <taxon>Alteromonadales</taxon>
        <taxon>Ferrimonadaceae</taxon>
        <taxon>Ferrimonas</taxon>
    </lineage>
</organism>
<evidence type="ECO:0000256" key="14">
    <source>
        <dbReference type="HAMAP-Rule" id="MF_00215"/>
    </source>
</evidence>
<evidence type="ECO:0000256" key="1">
    <source>
        <dbReference type="ARBA" id="ARBA00001206"/>
    </source>
</evidence>
<evidence type="ECO:0000256" key="13">
    <source>
        <dbReference type="ARBA" id="ARBA00032866"/>
    </source>
</evidence>
<comment type="subcellular location">
    <subcellularLocation>
        <location evidence="2 14 15">Cytoplasm</location>
    </subcellularLocation>
</comment>
<keyword evidence="8 14" id="KW-0808">Transferase</keyword>
<dbReference type="SUPFAM" id="SSF52540">
    <property type="entry name" value="P-loop containing nucleoside triphosphate hydrolases"/>
    <property type="match status" value="1"/>
</dbReference>
<feature type="binding site" evidence="14">
    <location>
        <begin position="95"/>
        <end position="102"/>
    </location>
    <ligand>
        <name>ATP</name>
        <dbReference type="ChEBI" id="CHEBI:30616"/>
    </ligand>
</feature>
<dbReference type="PANTHER" id="PTHR10285">
    <property type="entry name" value="URIDINE KINASE"/>
    <property type="match status" value="1"/>
</dbReference>
<comment type="catalytic activity">
    <reaction evidence="1 14 15">
        <text>(R)-pantothenate + ATP = (R)-4'-phosphopantothenate + ADP + H(+)</text>
        <dbReference type="Rhea" id="RHEA:16373"/>
        <dbReference type="ChEBI" id="CHEBI:10986"/>
        <dbReference type="ChEBI" id="CHEBI:15378"/>
        <dbReference type="ChEBI" id="CHEBI:29032"/>
        <dbReference type="ChEBI" id="CHEBI:30616"/>
        <dbReference type="ChEBI" id="CHEBI:456216"/>
        <dbReference type="EC" id="2.7.1.33"/>
    </reaction>
</comment>
<dbReference type="NCBIfam" id="TIGR00554">
    <property type="entry name" value="panK_bact"/>
    <property type="match status" value="1"/>
</dbReference>
<keyword evidence="10 14" id="KW-0418">Kinase</keyword>
<accession>A0A6H1UIL7</accession>
<gene>
    <name evidence="14" type="primary">coaA</name>
    <name evidence="17" type="ORF">HER31_16905</name>
</gene>
<evidence type="ECO:0000256" key="11">
    <source>
        <dbReference type="ARBA" id="ARBA00022840"/>
    </source>
</evidence>
<dbReference type="HAMAP" id="MF_00215">
    <property type="entry name" value="Pantothen_kinase_1"/>
    <property type="match status" value="1"/>
</dbReference>
<dbReference type="EMBL" id="CP051180">
    <property type="protein sequence ID" value="QIZ78955.1"/>
    <property type="molecule type" value="Genomic_DNA"/>
</dbReference>
<evidence type="ECO:0000256" key="4">
    <source>
        <dbReference type="ARBA" id="ARBA00006087"/>
    </source>
</evidence>
<keyword evidence="18" id="KW-1185">Reference proteome</keyword>
<dbReference type="GO" id="GO:0005524">
    <property type="term" value="F:ATP binding"/>
    <property type="evidence" value="ECO:0007669"/>
    <property type="project" value="UniProtKB-UniRule"/>
</dbReference>
<proteinExistence type="inferred from homology"/>
<evidence type="ECO:0000256" key="7">
    <source>
        <dbReference type="ARBA" id="ARBA00022490"/>
    </source>
</evidence>
<comment type="similarity">
    <text evidence="4 14 15">Belongs to the prokaryotic pantothenate kinase family.</text>
</comment>
<dbReference type="EC" id="2.7.1.33" evidence="5 14"/>
<evidence type="ECO:0000256" key="12">
    <source>
        <dbReference type="ARBA" id="ARBA00022993"/>
    </source>
</evidence>
<dbReference type="KEGG" id="fes:HER31_16905"/>
<dbReference type="InterPro" id="IPR004566">
    <property type="entry name" value="PanK"/>
</dbReference>
<dbReference type="GO" id="GO:0015937">
    <property type="term" value="P:coenzyme A biosynthetic process"/>
    <property type="evidence" value="ECO:0007669"/>
    <property type="project" value="UniProtKB-UniRule"/>
</dbReference>
<dbReference type="RefSeq" id="WP_168663434.1">
    <property type="nucleotide sequence ID" value="NZ_CP051180.1"/>
</dbReference>
<dbReference type="InterPro" id="IPR027417">
    <property type="entry name" value="P-loop_NTPase"/>
</dbReference>
<dbReference type="Proteomes" id="UP000501602">
    <property type="component" value="Chromosome"/>
</dbReference>
<keyword evidence="11 14" id="KW-0067">ATP-binding</keyword>
<keyword evidence="12 14" id="KW-0173">Coenzyme A biosynthesis</keyword>
<evidence type="ECO:0000313" key="17">
    <source>
        <dbReference type="EMBL" id="QIZ78955.1"/>
    </source>
</evidence>
<dbReference type="GO" id="GO:0005737">
    <property type="term" value="C:cytoplasm"/>
    <property type="evidence" value="ECO:0007669"/>
    <property type="project" value="UniProtKB-SubCell"/>
</dbReference>
<sequence>MNVNQSTKDYAYQAFSRDQWATLRAAVPLPLSEAELQQLRGINENISLEEVETIYLPLSRLLNLYVNAKQRRGDVLEQFLGRKPSHSPYIISVAGSVAVGKSTSARILQALLQRWPEHPKVELVTTDGFLMPLAELKQKNLLSRKGFPESYDIRMLLDFVRNVRCGEDAEAPIYSHLEYDRIKETQPIRQPDILILEGLNVLQSAIDYPQFSERPFVSDYVDFSIYVDAEESLLKQWYVNRFQSFRKGSFQDPRSYFNHYAKLTETEAEKTADKIWEQINGTNLRNNIEPTRERARLILTKGKDHLIQQIRLRG</sequence>
<evidence type="ECO:0000256" key="6">
    <source>
        <dbReference type="ARBA" id="ARBA00015080"/>
    </source>
</evidence>
<name>A0A6H1UIL7_9GAMM</name>
<evidence type="ECO:0000256" key="8">
    <source>
        <dbReference type="ARBA" id="ARBA00022679"/>
    </source>
</evidence>
<protein>
    <recommendedName>
        <fullName evidence="6 14">Pantothenate kinase</fullName>
        <ecNumber evidence="5 14">2.7.1.33</ecNumber>
    </recommendedName>
    <alternativeName>
        <fullName evidence="13 14">Pantothenic acid kinase</fullName>
    </alternativeName>
</protein>
<evidence type="ECO:0000256" key="10">
    <source>
        <dbReference type="ARBA" id="ARBA00022777"/>
    </source>
</evidence>
<dbReference type="UniPathway" id="UPA00241">
    <property type="reaction ID" value="UER00352"/>
</dbReference>
<evidence type="ECO:0000256" key="5">
    <source>
        <dbReference type="ARBA" id="ARBA00012102"/>
    </source>
</evidence>
<dbReference type="PIRSF" id="PIRSF000545">
    <property type="entry name" value="Pantothenate_kin"/>
    <property type="match status" value="1"/>
</dbReference>
<evidence type="ECO:0000256" key="2">
    <source>
        <dbReference type="ARBA" id="ARBA00004496"/>
    </source>
</evidence>
<evidence type="ECO:0000256" key="3">
    <source>
        <dbReference type="ARBA" id="ARBA00005225"/>
    </source>
</evidence>